<dbReference type="PANTHER" id="PTHR43742">
    <property type="entry name" value="TRIMETHYLAMINE-N-OXIDE REDUCTASE"/>
    <property type="match status" value="1"/>
</dbReference>
<dbReference type="RefSeq" id="WP_069702851.1">
    <property type="nucleotide sequence ID" value="NZ_MJAT01000036.1"/>
</dbReference>
<dbReference type="InterPro" id="IPR006656">
    <property type="entry name" value="Mopterin_OxRdtase"/>
</dbReference>
<dbReference type="InterPro" id="IPR050612">
    <property type="entry name" value="Prok_Mopterin_Oxidored"/>
</dbReference>
<dbReference type="CDD" id="cd02766">
    <property type="entry name" value="MopB_3"/>
    <property type="match status" value="1"/>
</dbReference>
<proteinExistence type="inferred from homology"/>
<evidence type="ECO:0000313" key="7">
    <source>
        <dbReference type="Proteomes" id="UP000095255"/>
    </source>
</evidence>
<comment type="caution">
    <text evidence="6">The sequence shown here is derived from an EMBL/GenBank/DDBJ whole genome shotgun (WGS) entry which is preliminary data.</text>
</comment>
<evidence type="ECO:0000259" key="5">
    <source>
        <dbReference type="PROSITE" id="PS51669"/>
    </source>
</evidence>
<dbReference type="Gene3D" id="3.40.228.10">
    <property type="entry name" value="Dimethylsulfoxide Reductase, domain 2"/>
    <property type="match status" value="1"/>
</dbReference>
<dbReference type="InterPro" id="IPR009010">
    <property type="entry name" value="Asp_de-COase-like_dom_sf"/>
</dbReference>
<dbReference type="EMBL" id="MJAT01000036">
    <property type="protein sequence ID" value="OEH84752.1"/>
    <property type="molecule type" value="Genomic_DNA"/>
</dbReference>
<dbReference type="SUPFAM" id="SSF50692">
    <property type="entry name" value="ADC-like"/>
    <property type="match status" value="1"/>
</dbReference>
<organism evidence="6 7">
    <name type="scientific">Desulfuribacillus stibiiarsenatis</name>
    <dbReference type="NCBI Taxonomy" id="1390249"/>
    <lineage>
        <taxon>Bacteria</taxon>
        <taxon>Bacillati</taxon>
        <taxon>Bacillota</taxon>
        <taxon>Desulfuribacillia</taxon>
        <taxon>Desulfuribacillales</taxon>
        <taxon>Desulfuribacillaceae</taxon>
        <taxon>Desulfuribacillus</taxon>
    </lineage>
</organism>
<dbReference type="Pfam" id="PF01568">
    <property type="entry name" value="Molydop_binding"/>
    <property type="match status" value="1"/>
</dbReference>
<dbReference type="Pfam" id="PF04879">
    <property type="entry name" value="Molybdop_Fe4S4"/>
    <property type="match status" value="1"/>
</dbReference>
<gene>
    <name evidence="6" type="ORF">BHU72_07925</name>
</gene>
<dbReference type="AlphaFoldDB" id="A0A1E5L3P2"/>
<dbReference type="CDD" id="cd02786">
    <property type="entry name" value="MopB_CT_3"/>
    <property type="match status" value="1"/>
</dbReference>
<dbReference type="InterPro" id="IPR006657">
    <property type="entry name" value="MoPterin_dinucl-bd_dom"/>
</dbReference>
<accession>A0A1E5L3P2</accession>
<dbReference type="SMART" id="SM00926">
    <property type="entry name" value="Molybdop_Fe4S4"/>
    <property type="match status" value="1"/>
</dbReference>
<keyword evidence="7" id="KW-1185">Reference proteome</keyword>
<dbReference type="Gene3D" id="2.20.25.90">
    <property type="entry name" value="ADC-like domains"/>
    <property type="match status" value="1"/>
</dbReference>
<dbReference type="Proteomes" id="UP000095255">
    <property type="component" value="Unassembled WGS sequence"/>
</dbReference>
<name>A0A1E5L3P2_9FIRM</name>
<dbReference type="PROSITE" id="PS51669">
    <property type="entry name" value="4FE4S_MOW_BIS_MGD"/>
    <property type="match status" value="1"/>
</dbReference>
<dbReference type="Gene3D" id="3.30.2070.10">
    <property type="entry name" value="Formate dehydrogenase/DMSO reductase"/>
    <property type="match status" value="1"/>
</dbReference>
<feature type="domain" description="4Fe-4S Mo/W bis-MGD-type" evidence="5">
    <location>
        <begin position="2"/>
        <end position="60"/>
    </location>
</feature>
<protein>
    <submittedName>
        <fullName evidence="6">Oxidoreductase</fullName>
    </submittedName>
</protein>
<dbReference type="InterPro" id="IPR037920">
    <property type="entry name" value="YoaE_C"/>
</dbReference>
<dbReference type="InterPro" id="IPR006963">
    <property type="entry name" value="Mopterin_OxRdtase_4Fe-4S_dom"/>
</dbReference>
<dbReference type="STRING" id="1390249.BHU72_07925"/>
<dbReference type="GO" id="GO:0043546">
    <property type="term" value="F:molybdopterin cofactor binding"/>
    <property type="evidence" value="ECO:0007669"/>
    <property type="project" value="InterPro"/>
</dbReference>
<evidence type="ECO:0000256" key="4">
    <source>
        <dbReference type="ARBA" id="ARBA00023014"/>
    </source>
</evidence>
<dbReference type="OrthoDB" id="9803192at2"/>
<sequence length="684" mass="77870">MIKETFAICSLDCPDTCRLKVKINDQHMIQSIEGDKEHPITQGLICNKMRFYKDRIYHTERIKTPLKRIGKKGEAKFEPISWDEALDIIYDRFQDSIDKYGSESILPFSYAGTMGIINNSSMDRRFFHRLGASRLDRTICASAGCTGYFYTMGESKGVDPEHTVNAEYIIIWGTNTVSTNLHQWQYVNRAKRMGAKVVVIDSHRNKTAKLADWFLQINPGTDGALALAIMHVLINDNFIDKQFIENKTTGFDSLKMQVQSYDPETVAKITGISSEHIFQLAREYGKNQKSFIRIGNGLQHHVNGGMATRNISCLPALTGAWKYKGCGALKSNSEYFNINKKHLEYANMDIKPARSINMNQLGEALLNASNPNIHCIFVYNSNPVTVVPNQNLVIQGFMRDDLFTVVHEQFITDTVKYADIVLPAPTSFEYLDLYRSYWHLYLQLSEPVIPLQGEAIHNTELFRRLAKRFGFHESCFTDSDEELMIQALSDMIPNKTGREILQVLKEKQYIKVKSENACTEFLSNLKTPSGRIELDSIAMKNEGHSSVPSFTRIQELVLQDTTRYPLVLINAPNHMFLNSTFANASVSKEYEGRPMLEMHPLDAVSRSIDDNSVVEIRNERGSCRIHIRVTKDVPQGTVISLGLWWNESYIDNSNLNQFVSQQLSDMGDGPIFFSTFVEVTRVFE</sequence>
<dbReference type="SUPFAM" id="SSF53706">
    <property type="entry name" value="Formate dehydrogenase/DMSO reductase, domains 1-3"/>
    <property type="match status" value="1"/>
</dbReference>
<evidence type="ECO:0000256" key="1">
    <source>
        <dbReference type="ARBA" id="ARBA00010312"/>
    </source>
</evidence>
<dbReference type="Gene3D" id="3.40.50.740">
    <property type="match status" value="1"/>
</dbReference>
<evidence type="ECO:0000256" key="2">
    <source>
        <dbReference type="ARBA" id="ARBA00022723"/>
    </source>
</evidence>
<keyword evidence="3" id="KW-0408">Iron</keyword>
<dbReference type="Gene3D" id="2.40.40.20">
    <property type="match status" value="1"/>
</dbReference>
<dbReference type="GO" id="GO:0051536">
    <property type="term" value="F:iron-sulfur cluster binding"/>
    <property type="evidence" value="ECO:0007669"/>
    <property type="project" value="UniProtKB-KW"/>
</dbReference>
<dbReference type="GO" id="GO:0046872">
    <property type="term" value="F:metal ion binding"/>
    <property type="evidence" value="ECO:0007669"/>
    <property type="project" value="UniProtKB-KW"/>
</dbReference>
<evidence type="ECO:0000313" key="6">
    <source>
        <dbReference type="EMBL" id="OEH84752.1"/>
    </source>
</evidence>
<comment type="similarity">
    <text evidence="1">Belongs to the prokaryotic molybdopterin-containing oxidoreductase family.</text>
</comment>
<keyword evidence="2" id="KW-0479">Metal-binding</keyword>
<dbReference type="PANTHER" id="PTHR43742:SF6">
    <property type="entry name" value="OXIDOREDUCTASE YYAE-RELATED"/>
    <property type="match status" value="1"/>
</dbReference>
<reference evidence="6 7" key="1">
    <citation type="submission" date="2016-09" db="EMBL/GenBank/DDBJ databases">
        <title>Desulfuribacillus arsenicus sp. nov., an obligately anaerobic, dissimilatory arsenic- and antimonate-reducing bacterium isolated from anoxic sediments.</title>
        <authorList>
            <person name="Abin C.A."/>
            <person name="Hollibaugh J.T."/>
        </authorList>
    </citation>
    <scope>NUCLEOTIDE SEQUENCE [LARGE SCALE GENOMIC DNA]</scope>
    <source>
        <strain evidence="6 7">MLFW-2</strain>
    </source>
</reference>
<evidence type="ECO:0000256" key="3">
    <source>
        <dbReference type="ARBA" id="ARBA00023004"/>
    </source>
</evidence>
<dbReference type="Pfam" id="PF00384">
    <property type="entry name" value="Molybdopterin"/>
    <property type="match status" value="1"/>
</dbReference>
<dbReference type="GO" id="GO:0016491">
    <property type="term" value="F:oxidoreductase activity"/>
    <property type="evidence" value="ECO:0007669"/>
    <property type="project" value="InterPro"/>
</dbReference>
<keyword evidence="4" id="KW-0411">Iron-sulfur</keyword>